<gene>
    <name evidence="2" type="ORF">AVDCRST_MAG91-1971</name>
</gene>
<feature type="non-terminal residue" evidence="2">
    <location>
        <position position="1"/>
    </location>
</feature>
<name>A0A6J4TA41_9SPHN</name>
<feature type="compositionally biased region" description="Basic and acidic residues" evidence="1">
    <location>
        <begin position="39"/>
        <end position="49"/>
    </location>
</feature>
<accession>A0A6J4TA41</accession>
<reference evidence="2" key="1">
    <citation type="submission" date="2020-02" db="EMBL/GenBank/DDBJ databases">
        <authorList>
            <person name="Meier V. D."/>
        </authorList>
    </citation>
    <scope>NUCLEOTIDE SEQUENCE</scope>
    <source>
        <strain evidence="2">AVDCRST_MAG91</strain>
    </source>
</reference>
<feature type="region of interest" description="Disordered" evidence="1">
    <location>
        <begin position="1"/>
        <end position="105"/>
    </location>
</feature>
<dbReference type="EMBL" id="CADCVX010000364">
    <property type="protein sequence ID" value="CAA9517076.1"/>
    <property type="molecule type" value="Genomic_DNA"/>
</dbReference>
<feature type="compositionally biased region" description="Basic residues" evidence="1">
    <location>
        <begin position="50"/>
        <end position="105"/>
    </location>
</feature>
<evidence type="ECO:0000313" key="2">
    <source>
        <dbReference type="EMBL" id="CAA9517076.1"/>
    </source>
</evidence>
<organism evidence="2">
    <name type="scientific">uncultured Sphingomonadaceae bacterium</name>
    <dbReference type="NCBI Taxonomy" id="169976"/>
    <lineage>
        <taxon>Bacteria</taxon>
        <taxon>Pseudomonadati</taxon>
        <taxon>Pseudomonadota</taxon>
        <taxon>Alphaproteobacteria</taxon>
        <taxon>Sphingomonadales</taxon>
        <taxon>Sphingomonadaceae</taxon>
        <taxon>environmental samples</taxon>
    </lineage>
</organism>
<feature type="non-terminal residue" evidence="2">
    <location>
        <position position="136"/>
    </location>
</feature>
<dbReference type="EC" id="3.4.21.89" evidence="2"/>
<dbReference type="GO" id="GO:0009003">
    <property type="term" value="F:signal peptidase activity"/>
    <property type="evidence" value="ECO:0007669"/>
    <property type="project" value="UniProtKB-EC"/>
</dbReference>
<evidence type="ECO:0000256" key="1">
    <source>
        <dbReference type="SAM" id="MobiDB-lite"/>
    </source>
</evidence>
<sequence length="136" mass="15241">ARPDRRLAHARVPEQPVPPPGRGRARPGRHVHPSALPRDPPRRAHDRGARFRRGPARRHAPVRRARGTPFHARRQPRRQPGQPRRRGQARGRAGPRRPPCRQRGHRLLLDGRVGGAAEAVDLGLGGAFRADRNDLL</sequence>
<keyword evidence="2" id="KW-0378">Hydrolase</keyword>
<proteinExistence type="predicted"/>
<dbReference type="AlphaFoldDB" id="A0A6J4TA41"/>
<protein>
    <submittedName>
        <fullName evidence="2">Signal peptidase I</fullName>
        <ecNumber evidence="2">3.4.21.89</ecNumber>
    </submittedName>
</protein>
<feature type="compositionally biased region" description="Basic residues" evidence="1">
    <location>
        <begin position="23"/>
        <end position="32"/>
    </location>
</feature>